<comment type="similarity">
    <text evidence="2 11">Belongs to the ribonucleoside diphosphate reductase class-2 family.</text>
</comment>
<evidence type="ECO:0000313" key="17">
    <source>
        <dbReference type="Proteomes" id="UP000396862"/>
    </source>
</evidence>
<dbReference type="PANTHER" id="PTHR43371:SF1">
    <property type="entry name" value="RIBONUCLEOSIDE-DIPHOSPHATE REDUCTASE"/>
    <property type="match status" value="1"/>
</dbReference>
<dbReference type="NCBIfam" id="TIGR02504">
    <property type="entry name" value="NrdJ_Z"/>
    <property type="match status" value="1"/>
</dbReference>
<dbReference type="CDD" id="cd02888">
    <property type="entry name" value="RNR_II_dimer"/>
    <property type="match status" value="1"/>
</dbReference>
<evidence type="ECO:0000313" key="15">
    <source>
        <dbReference type="EMBL" id="PSK84616.1"/>
    </source>
</evidence>
<dbReference type="InterPro" id="IPR000788">
    <property type="entry name" value="RNR_lg_C"/>
</dbReference>
<evidence type="ECO:0000259" key="12">
    <source>
        <dbReference type="Pfam" id="PF00317"/>
    </source>
</evidence>
<evidence type="ECO:0000256" key="8">
    <source>
        <dbReference type="ARBA" id="ARBA00023157"/>
    </source>
</evidence>
<dbReference type="PANTHER" id="PTHR43371">
    <property type="entry name" value="VITAMIN B12-DEPENDENT RIBONUCLEOTIDE REDUCTASE"/>
    <property type="match status" value="1"/>
</dbReference>
<keyword evidence="17" id="KW-1185">Reference proteome</keyword>
<evidence type="ECO:0000256" key="3">
    <source>
        <dbReference type="ARBA" id="ARBA00022628"/>
    </source>
</evidence>
<keyword evidence="3 11" id="KW-0846">Cobalamin</keyword>
<comment type="catalytic activity">
    <reaction evidence="10 11">
        <text>a 2'-deoxyribonucleoside 5'-diphosphate + [thioredoxin]-disulfide + H2O = a ribonucleoside 5'-diphosphate + [thioredoxin]-dithiol</text>
        <dbReference type="Rhea" id="RHEA:23252"/>
        <dbReference type="Rhea" id="RHEA-COMP:10698"/>
        <dbReference type="Rhea" id="RHEA-COMP:10700"/>
        <dbReference type="ChEBI" id="CHEBI:15377"/>
        <dbReference type="ChEBI" id="CHEBI:29950"/>
        <dbReference type="ChEBI" id="CHEBI:50058"/>
        <dbReference type="ChEBI" id="CHEBI:57930"/>
        <dbReference type="ChEBI" id="CHEBI:73316"/>
        <dbReference type="EC" id="1.17.4.1"/>
    </reaction>
</comment>
<sequence>MDLKEVSSGRSATHKKVYSAEEAYQASLKYFKGDDLAARVWVNKYALKDSYGNIFELTPDDMHRRLAKEIARIENRYPNPLSEEEIYSLLKDFKYIVPQGGPMTGIGNEYQVASLSNCFVVGNNADSYGGIMMVDQEQVQLMKRRGGVGHDLSHIRPAGSPVKNSALTSTGIVPFMERFSNSTREVAQDGRRGALMLSVSIKHPDSENFIDAKMTEGKVTGANVSVKIDDEFMQSVRENKPYTQQYPVESKNPSFTRDINAGDLWKKIVHNAWKSAEPGILFWDTVIRESVPDSYADLGYKTVSTNPCGEIPLCPYDSCRLLAINLFSYVEKPFTKKAKFDFELFRKHVRYAQRIMDDIIDLELEKIEAITGKVGSDKEDEEIKRVESNLWNKIREMAINGRRTGIGITAEGDMLAALGLVYGTDNAIDFSVEVHKSIAMEAYRGSVLLAKDRGAFPIYDSNREKDNPYIKRLAEADPELYEDMKKHGRRNIALLTIAPTGTTSLMTQTTSGIEPVFMPVYKRRRKVNPNDRDVRVDFVDEVGDSWEEYIVFHHKFKDWMTLKGYDVNKKYTDEELDKMVAASPYYKATSNDVDWVAKVKMQGQIQKWVDHSISVTINLPSDVDEELVGELYFTAWESGCKGVTVYRDGSRSGVLISTKDKTEKKGNFPTKRPEILEADVVRFQNSKDKWIAFIGLIDDKPYEIFTGLADDEDGILLPRSVTRGRIIKSRDENGVARYDFQYINKRGYKTTIEGLSYKFNPIFWNYAKLISSVLRHGMAIQKVVDLVTSLQFDIDTINTWKNGVARALKKYIPNGTSVDGATCGGCGSENVVYQEGCLICKDCGSSKCG</sequence>
<dbReference type="EMBL" id="BLAU01000001">
    <property type="protein sequence ID" value="GET20782.1"/>
    <property type="molecule type" value="Genomic_DNA"/>
</dbReference>
<dbReference type="GO" id="GO:0031419">
    <property type="term" value="F:cobalamin binding"/>
    <property type="evidence" value="ECO:0007669"/>
    <property type="project" value="UniProtKB-KW"/>
</dbReference>
<protein>
    <recommendedName>
        <fullName evidence="11">Vitamin B12-dependent ribonucleotide reductase</fullName>
        <ecNumber evidence="11">1.17.4.1</ecNumber>
    </recommendedName>
</protein>
<dbReference type="GO" id="GO:0009263">
    <property type="term" value="P:deoxyribonucleotide biosynthetic process"/>
    <property type="evidence" value="ECO:0007669"/>
    <property type="project" value="UniProtKB-KW"/>
</dbReference>
<dbReference type="PRINTS" id="PR01183">
    <property type="entry name" value="RIBORDTASEM1"/>
</dbReference>
<dbReference type="InterPro" id="IPR050862">
    <property type="entry name" value="RdRp_reductase_class-2"/>
</dbReference>
<accession>A0A2P8CI29</accession>
<keyword evidence="6 11" id="KW-0560">Oxidoreductase</keyword>
<keyword evidence="4 11" id="KW-0237">DNA synthesis</keyword>
<evidence type="ECO:0000256" key="1">
    <source>
        <dbReference type="ARBA" id="ARBA00001922"/>
    </source>
</evidence>
<dbReference type="RefSeq" id="WP_106541201.1">
    <property type="nucleotide sequence ID" value="NZ_BLAU01000001.1"/>
</dbReference>
<evidence type="ECO:0000256" key="5">
    <source>
        <dbReference type="ARBA" id="ARBA00022741"/>
    </source>
</evidence>
<dbReference type="OrthoDB" id="9762933at2"/>
<dbReference type="GO" id="GO:0004748">
    <property type="term" value="F:ribonucleoside-diphosphate reductase activity, thioredoxin disulfide as acceptor"/>
    <property type="evidence" value="ECO:0007669"/>
    <property type="project" value="UniProtKB-EC"/>
</dbReference>
<feature type="domain" description="Ribonucleotide reductase large subunit N-terminal" evidence="12">
    <location>
        <begin position="34"/>
        <end position="98"/>
    </location>
</feature>
<evidence type="ECO:0000256" key="2">
    <source>
        <dbReference type="ARBA" id="ARBA00007405"/>
    </source>
</evidence>
<dbReference type="GO" id="GO:0005524">
    <property type="term" value="F:ATP binding"/>
    <property type="evidence" value="ECO:0007669"/>
    <property type="project" value="InterPro"/>
</dbReference>
<evidence type="ECO:0000256" key="6">
    <source>
        <dbReference type="ARBA" id="ARBA00023002"/>
    </source>
</evidence>
<comment type="caution">
    <text evidence="15">The sequence shown here is derived from an EMBL/GenBank/DDBJ whole genome shotgun (WGS) entry which is preliminary data.</text>
</comment>
<dbReference type="Proteomes" id="UP000396862">
    <property type="component" value="Unassembled WGS sequence"/>
</dbReference>
<evidence type="ECO:0000313" key="16">
    <source>
        <dbReference type="Proteomes" id="UP000240621"/>
    </source>
</evidence>
<keyword evidence="7" id="KW-0215">Deoxyribonucleotide synthesis</keyword>
<gene>
    <name evidence="15" type="ORF">CLV93_102406</name>
    <name evidence="14" type="ORF">JCM18694_10280</name>
</gene>
<proteinExistence type="inferred from homology"/>
<reference evidence="15 16" key="1">
    <citation type="submission" date="2018-03" db="EMBL/GenBank/DDBJ databases">
        <title>Genomic Encyclopedia of Archaeal and Bacterial Type Strains, Phase II (KMG-II): from individual species to whole genera.</title>
        <authorList>
            <person name="Goeker M."/>
        </authorList>
    </citation>
    <scope>NUCLEOTIDE SEQUENCE [LARGE SCALE GENOMIC DNA]</scope>
    <source>
        <strain evidence="15 16">DSM 27267</strain>
    </source>
</reference>
<keyword evidence="8" id="KW-1015">Disulfide bond</keyword>
<keyword evidence="5 11" id="KW-0547">Nucleotide-binding</keyword>
<evidence type="ECO:0000256" key="9">
    <source>
        <dbReference type="ARBA" id="ARBA00023285"/>
    </source>
</evidence>
<dbReference type="Pfam" id="PF00317">
    <property type="entry name" value="Ribonuc_red_lgN"/>
    <property type="match status" value="1"/>
</dbReference>
<dbReference type="AlphaFoldDB" id="A0A2P8CI29"/>
<dbReference type="Gene3D" id="3.20.70.20">
    <property type="match status" value="1"/>
</dbReference>
<feature type="domain" description="Ribonucleotide reductase large subunit C-terminal" evidence="13">
    <location>
        <begin position="116"/>
        <end position="646"/>
    </location>
</feature>
<comment type="function">
    <text evidence="11">Catalyzes the reduction of ribonucleotides to deoxyribonucleotides. May function to provide a pool of deoxyribonucleotide precursors for DNA repair during oxygen limitation and/or for immediate growth after restoration of oxygen.</text>
</comment>
<dbReference type="EMBL" id="PYGC01000002">
    <property type="protein sequence ID" value="PSK84616.1"/>
    <property type="molecule type" value="Genomic_DNA"/>
</dbReference>
<evidence type="ECO:0000256" key="11">
    <source>
        <dbReference type="RuleBase" id="RU364064"/>
    </source>
</evidence>
<organism evidence="15 16">
    <name type="scientific">Prolixibacter denitrificans</name>
    <dbReference type="NCBI Taxonomy" id="1541063"/>
    <lineage>
        <taxon>Bacteria</taxon>
        <taxon>Pseudomonadati</taxon>
        <taxon>Bacteroidota</taxon>
        <taxon>Bacteroidia</taxon>
        <taxon>Marinilabiliales</taxon>
        <taxon>Prolixibacteraceae</taxon>
        <taxon>Prolixibacter</taxon>
    </lineage>
</organism>
<dbReference type="InterPro" id="IPR013509">
    <property type="entry name" value="RNR_lsu_N"/>
</dbReference>
<evidence type="ECO:0000256" key="10">
    <source>
        <dbReference type="ARBA" id="ARBA00047754"/>
    </source>
</evidence>
<dbReference type="SUPFAM" id="SSF51998">
    <property type="entry name" value="PFL-like glycyl radical enzymes"/>
    <property type="match status" value="1"/>
</dbReference>
<evidence type="ECO:0000259" key="13">
    <source>
        <dbReference type="Pfam" id="PF02867"/>
    </source>
</evidence>
<evidence type="ECO:0000313" key="14">
    <source>
        <dbReference type="EMBL" id="GET20782.1"/>
    </source>
</evidence>
<dbReference type="InterPro" id="IPR013344">
    <property type="entry name" value="RNR_NrdJ/NrdZ"/>
</dbReference>
<evidence type="ECO:0000256" key="7">
    <source>
        <dbReference type="ARBA" id="ARBA00023116"/>
    </source>
</evidence>
<comment type="cofactor">
    <cofactor evidence="1 11">
        <name>adenosylcob(III)alamin</name>
        <dbReference type="ChEBI" id="CHEBI:18408"/>
    </cofactor>
</comment>
<dbReference type="Pfam" id="PF02867">
    <property type="entry name" value="Ribonuc_red_lgC"/>
    <property type="match status" value="1"/>
</dbReference>
<name>A0A2P8CI29_9BACT</name>
<keyword evidence="9 11" id="KW-0170">Cobalt</keyword>
<dbReference type="GO" id="GO:0071897">
    <property type="term" value="P:DNA biosynthetic process"/>
    <property type="evidence" value="ECO:0007669"/>
    <property type="project" value="UniProtKB-KW"/>
</dbReference>
<dbReference type="EC" id="1.17.4.1" evidence="11"/>
<dbReference type="Proteomes" id="UP000240621">
    <property type="component" value="Unassembled WGS sequence"/>
</dbReference>
<evidence type="ECO:0000256" key="4">
    <source>
        <dbReference type="ARBA" id="ARBA00022634"/>
    </source>
</evidence>
<reference evidence="14 17" key="2">
    <citation type="submission" date="2019-10" db="EMBL/GenBank/DDBJ databases">
        <title>Prolixibacter strains distinguished by the presence of nitrate reductase genes were adept at nitrate-dependent anaerobic corrosion of metallic iron and carbon steel.</title>
        <authorList>
            <person name="Iino T."/>
            <person name="Shono N."/>
            <person name="Ito K."/>
            <person name="Nakamura R."/>
            <person name="Sueoka K."/>
            <person name="Harayama S."/>
            <person name="Ohkuma M."/>
        </authorList>
    </citation>
    <scope>NUCLEOTIDE SEQUENCE [LARGE SCALE GENOMIC DNA]</scope>
    <source>
        <strain evidence="14 17">MIC1-1</strain>
    </source>
</reference>